<accession>A0A7X3IEW8</accession>
<evidence type="ECO:0000313" key="3">
    <source>
        <dbReference type="Proteomes" id="UP000460318"/>
    </source>
</evidence>
<comment type="caution">
    <text evidence="2">The sequence shown here is derived from an EMBL/GenBank/DDBJ whole genome shotgun (WGS) entry which is preliminary data.</text>
</comment>
<dbReference type="EMBL" id="WUBI01000001">
    <property type="protein sequence ID" value="MWV42580.1"/>
    <property type="molecule type" value="Genomic_DNA"/>
</dbReference>
<dbReference type="Pfam" id="PF01636">
    <property type="entry name" value="APH"/>
    <property type="match status" value="1"/>
</dbReference>
<dbReference type="InterPro" id="IPR011009">
    <property type="entry name" value="Kinase-like_dom_sf"/>
</dbReference>
<reference evidence="2 3" key="1">
    <citation type="submission" date="2019-12" db="EMBL/GenBank/DDBJ databases">
        <title>Paenibacillus sp. nov., an endophytic bacterium isolated from the stem of Dendrobium.</title>
        <authorList>
            <person name="Zhao R."/>
        </authorList>
    </citation>
    <scope>NUCLEOTIDE SEQUENCE [LARGE SCALE GENOMIC DNA]</scope>
    <source>
        <strain evidence="2 3">HJL G12</strain>
    </source>
</reference>
<protein>
    <submittedName>
        <fullName evidence="2">Phosphotransferase</fullName>
    </submittedName>
</protein>
<keyword evidence="3" id="KW-1185">Reference proteome</keyword>
<dbReference type="GO" id="GO:0016740">
    <property type="term" value="F:transferase activity"/>
    <property type="evidence" value="ECO:0007669"/>
    <property type="project" value="UniProtKB-KW"/>
</dbReference>
<keyword evidence="2" id="KW-0808">Transferase</keyword>
<dbReference type="Proteomes" id="UP000460318">
    <property type="component" value="Unassembled WGS sequence"/>
</dbReference>
<feature type="domain" description="Aminoglycoside phosphotransferase" evidence="1">
    <location>
        <begin position="1"/>
        <end position="55"/>
    </location>
</feature>
<organism evidence="2 3">
    <name type="scientific">Paenibacillus dendrobii</name>
    <dbReference type="NCBI Taxonomy" id="2691084"/>
    <lineage>
        <taxon>Bacteria</taxon>
        <taxon>Bacillati</taxon>
        <taxon>Bacillota</taxon>
        <taxon>Bacilli</taxon>
        <taxon>Bacillales</taxon>
        <taxon>Paenibacillaceae</taxon>
        <taxon>Paenibacillus</taxon>
    </lineage>
</organism>
<name>A0A7X3IEW8_9BACL</name>
<dbReference type="AlphaFoldDB" id="A0A7X3IEW8"/>
<proteinExistence type="predicted"/>
<dbReference type="InterPro" id="IPR002575">
    <property type="entry name" value="Aminoglycoside_PTrfase"/>
</dbReference>
<dbReference type="Gene3D" id="3.90.1200.10">
    <property type="match status" value="1"/>
</dbReference>
<dbReference type="SUPFAM" id="SSF56112">
    <property type="entry name" value="Protein kinase-like (PK-like)"/>
    <property type="match status" value="1"/>
</dbReference>
<gene>
    <name evidence="2" type="ORF">GRF59_02975</name>
</gene>
<evidence type="ECO:0000313" key="2">
    <source>
        <dbReference type="EMBL" id="MWV42580.1"/>
    </source>
</evidence>
<evidence type="ECO:0000259" key="1">
    <source>
        <dbReference type="Pfam" id="PF01636"/>
    </source>
</evidence>
<sequence>MHGDFHQNNILSDGQRITGVIDSNGKYGDFLIDLATLKWHIKTHLNLDVVPIYLKYQQEIGIEYRILKRD</sequence>